<dbReference type="PROSITE" id="PS50984">
    <property type="entry name" value="TRUD"/>
    <property type="match status" value="1"/>
</dbReference>
<dbReference type="PANTHER" id="PTHR13326:SF21">
    <property type="entry name" value="PSEUDOURIDYLATE SYNTHASE PUS7L"/>
    <property type="match status" value="1"/>
</dbReference>
<comment type="caution">
    <text evidence="5">The sequence shown here is derived from an EMBL/GenBank/DDBJ whole genome shotgun (WGS) entry which is preliminary data.</text>
</comment>
<dbReference type="PANTHER" id="PTHR13326">
    <property type="entry name" value="TRNA PSEUDOURIDINE SYNTHASE D"/>
    <property type="match status" value="1"/>
</dbReference>
<evidence type="ECO:0000313" key="6">
    <source>
        <dbReference type="Proteomes" id="UP000315496"/>
    </source>
</evidence>
<keyword evidence="2" id="KW-0819">tRNA processing</keyword>
<keyword evidence="3" id="KW-0413">Isomerase</keyword>
<dbReference type="Gene3D" id="3.30.2350.20">
    <property type="entry name" value="TruD, catalytic domain"/>
    <property type="match status" value="2"/>
</dbReference>
<dbReference type="GO" id="GO:0008033">
    <property type="term" value="P:tRNA processing"/>
    <property type="evidence" value="ECO:0007669"/>
    <property type="project" value="UniProtKB-KW"/>
</dbReference>
<dbReference type="Pfam" id="PF01142">
    <property type="entry name" value="TruD"/>
    <property type="match status" value="1"/>
</dbReference>
<evidence type="ECO:0000256" key="3">
    <source>
        <dbReference type="ARBA" id="ARBA00023235"/>
    </source>
</evidence>
<dbReference type="GO" id="GO:0005634">
    <property type="term" value="C:nucleus"/>
    <property type="evidence" value="ECO:0007669"/>
    <property type="project" value="TreeGrafter"/>
</dbReference>
<dbReference type="SUPFAM" id="SSF55120">
    <property type="entry name" value="Pseudouridine synthase"/>
    <property type="match status" value="1"/>
</dbReference>
<dbReference type="InterPro" id="IPR020119">
    <property type="entry name" value="PsdUridine_synth_TruD_CS"/>
</dbReference>
<dbReference type="GO" id="GO:0009982">
    <property type="term" value="F:pseudouridine synthase activity"/>
    <property type="evidence" value="ECO:0007669"/>
    <property type="project" value="InterPro"/>
</dbReference>
<sequence length="624" mass="69376">MALWRPVAAVPCIFKQYYHDFAVWELDAAGKPVGLHSTQPAAEPELSSLLTDNKDEPPLKRSLNFDGPLNYLSADARTALQDFIQALDWSEPVEFPAPQTKEERTAVHHELRNLGIPTLHSQTLNPKTIQVFYGKRHVPRPPKRYLHFTLLKVGFDTIRAVGLLASRLPTWNRASREDFGFSGTKDKRGVTAQRVSVKGVWQNALVEAIKPWVSKTETLIVGDFEYSDEPLRLGSNQGNQFEVILRNIDWKHAELLLKNAKEMLREPFLNYFGTQRFGTTTVNTADVGAAILSGKNLKALLLIACGECETNGLREHETYRLLASLLEQVSSGAETITSEDDARIRSAFTALQSQDSKPRILLGLLRGIGKDPLSTIQRVVPHTVRSMYVHAFQSHLFNVALETVSAGLREDITTGRRTLECRHLRPGDMVLAGAGRYAFVSEDDILAGRYGLNDLALPLLGTAHRTLLTTPPIQGGTWDYAQKAYLRVLGAHGLSPARYMLFSNQRSMHEFTPPGDIRLVFAWMRNLQGTWIVHEHLNDHLRAICPPPTPLSPLPFVPIEDLEAPISSSLDTDAPPSKVLSFALSFSLVGSAYATEALRAIVGISLDPTEQKNMMETFKGELPT</sequence>
<dbReference type="VEuPathDB" id="GiardiaDB:GMRT_12494"/>
<feature type="domain" description="TRUD" evidence="4">
    <location>
        <begin position="267"/>
        <end position="511"/>
    </location>
</feature>
<evidence type="ECO:0000313" key="5">
    <source>
        <dbReference type="EMBL" id="TNJ27932.1"/>
    </source>
</evidence>
<dbReference type="AlphaFoldDB" id="A0A4Z1SQ19"/>
<name>A0A4Z1SQ19_GIAMU</name>
<dbReference type="InterPro" id="IPR042214">
    <property type="entry name" value="TruD_catalytic"/>
</dbReference>
<dbReference type="PROSITE" id="PS01268">
    <property type="entry name" value="UPF0024"/>
    <property type="match status" value="1"/>
</dbReference>
<dbReference type="OrthoDB" id="447290at2759"/>
<evidence type="ECO:0000256" key="2">
    <source>
        <dbReference type="ARBA" id="ARBA00022694"/>
    </source>
</evidence>
<evidence type="ECO:0000256" key="1">
    <source>
        <dbReference type="ARBA" id="ARBA00007953"/>
    </source>
</evidence>
<dbReference type="GO" id="GO:0003723">
    <property type="term" value="F:RNA binding"/>
    <property type="evidence" value="ECO:0007669"/>
    <property type="project" value="InterPro"/>
</dbReference>
<comment type="similarity">
    <text evidence="1">Belongs to the pseudouridine synthase TruD family.</text>
</comment>
<dbReference type="InterPro" id="IPR020103">
    <property type="entry name" value="PsdUridine_synth_cat_dom_sf"/>
</dbReference>
<keyword evidence="6" id="KW-1185">Reference proteome</keyword>
<protein>
    <submittedName>
        <fullName evidence="5">tRNA pseudouridine13 synthase</fullName>
    </submittedName>
</protein>
<dbReference type="EMBL" id="VDLU01000003">
    <property type="protein sequence ID" value="TNJ27932.1"/>
    <property type="molecule type" value="Genomic_DNA"/>
</dbReference>
<accession>A0A4Z1SQ19</accession>
<organism evidence="5 6">
    <name type="scientific">Giardia muris</name>
    <dbReference type="NCBI Taxonomy" id="5742"/>
    <lineage>
        <taxon>Eukaryota</taxon>
        <taxon>Metamonada</taxon>
        <taxon>Diplomonadida</taxon>
        <taxon>Hexamitidae</taxon>
        <taxon>Giardiinae</taxon>
        <taxon>Giardia</taxon>
    </lineage>
</organism>
<gene>
    <name evidence="5" type="ORF">GMRT_12494</name>
</gene>
<dbReference type="InterPro" id="IPR001656">
    <property type="entry name" value="PsdUridine_synth_TruD"/>
</dbReference>
<dbReference type="PIRSF" id="PIRSF037016">
    <property type="entry name" value="Pseudouridin_synth_euk_prd"/>
    <property type="match status" value="1"/>
</dbReference>
<evidence type="ECO:0000259" key="4">
    <source>
        <dbReference type="PROSITE" id="PS50984"/>
    </source>
</evidence>
<dbReference type="GO" id="GO:0001522">
    <property type="term" value="P:pseudouridine synthesis"/>
    <property type="evidence" value="ECO:0007669"/>
    <property type="project" value="InterPro"/>
</dbReference>
<proteinExistence type="inferred from homology"/>
<dbReference type="InterPro" id="IPR011760">
    <property type="entry name" value="PsdUridine_synth_TruD_insert"/>
</dbReference>
<dbReference type="Proteomes" id="UP000315496">
    <property type="component" value="Chromosome 3"/>
</dbReference>
<reference evidence="5 6" key="1">
    <citation type="submission" date="2019-05" db="EMBL/GenBank/DDBJ databases">
        <title>The compact genome of Giardia muris reveals important steps in the evolution of intestinal protozoan parasites.</title>
        <authorList>
            <person name="Xu F."/>
            <person name="Jimenez-Gonzalez A."/>
            <person name="Einarsson E."/>
            <person name="Astvaldsson A."/>
            <person name="Peirasmaki D."/>
            <person name="Eckmann L."/>
            <person name="Andersson J.O."/>
            <person name="Svard S.G."/>
            <person name="Jerlstrom-Hultqvist J."/>
        </authorList>
    </citation>
    <scope>NUCLEOTIDE SEQUENCE [LARGE SCALE GENOMIC DNA]</scope>
    <source>
        <strain evidence="5 6">Roberts-Thomson</strain>
    </source>
</reference>